<feature type="compositionally biased region" description="Low complexity" evidence="5">
    <location>
        <begin position="988"/>
        <end position="997"/>
    </location>
</feature>
<organism evidence="7 8">
    <name type="scientific">Owenia fusiformis</name>
    <name type="common">Polychaete worm</name>
    <dbReference type="NCBI Taxonomy" id="6347"/>
    <lineage>
        <taxon>Eukaryota</taxon>
        <taxon>Metazoa</taxon>
        <taxon>Spiralia</taxon>
        <taxon>Lophotrochozoa</taxon>
        <taxon>Annelida</taxon>
        <taxon>Polychaeta</taxon>
        <taxon>Sedentaria</taxon>
        <taxon>Canalipalpata</taxon>
        <taxon>Sabellida</taxon>
        <taxon>Oweniida</taxon>
        <taxon>Oweniidae</taxon>
        <taxon>Owenia</taxon>
    </lineage>
</organism>
<evidence type="ECO:0000256" key="2">
    <source>
        <dbReference type="ARBA" id="ARBA00023155"/>
    </source>
</evidence>
<feature type="compositionally biased region" description="Polar residues" evidence="5">
    <location>
        <begin position="644"/>
        <end position="660"/>
    </location>
</feature>
<dbReference type="InterPro" id="IPR008422">
    <property type="entry name" value="KN_HD"/>
</dbReference>
<feature type="region of interest" description="Disordered" evidence="5">
    <location>
        <begin position="504"/>
        <end position="660"/>
    </location>
</feature>
<comment type="caution">
    <text evidence="7">The sequence shown here is derived from an EMBL/GenBank/DDBJ whole genome shotgun (WGS) entry which is preliminary data.</text>
</comment>
<dbReference type="PANTHER" id="PTHR11850">
    <property type="entry name" value="HOMEOBOX PROTEIN TRANSCRIPTION FACTORS"/>
    <property type="match status" value="1"/>
</dbReference>
<evidence type="ECO:0000256" key="5">
    <source>
        <dbReference type="SAM" id="MobiDB-lite"/>
    </source>
</evidence>
<accession>A0A8S4N0G9</accession>
<dbReference type="InterPro" id="IPR001356">
    <property type="entry name" value="HD"/>
</dbReference>
<dbReference type="GO" id="GO:0005634">
    <property type="term" value="C:nucleus"/>
    <property type="evidence" value="ECO:0007669"/>
    <property type="project" value="UniProtKB-SubCell"/>
</dbReference>
<feature type="region of interest" description="Disordered" evidence="5">
    <location>
        <begin position="397"/>
        <end position="468"/>
    </location>
</feature>
<comment type="subcellular location">
    <subcellularLocation>
        <location evidence="4">Nucleus</location>
    </subcellularLocation>
</comment>
<keyword evidence="2 4" id="KW-0371">Homeobox</keyword>
<reference evidence="7" key="1">
    <citation type="submission" date="2022-03" db="EMBL/GenBank/DDBJ databases">
        <authorList>
            <person name="Martin C."/>
        </authorList>
    </citation>
    <scope>NUCLEOTIDE SEQUENCE</scope>
</reference>
<name>A0A8S4N0G9_OWEFU</name>
<feature type="compositionally biased region" description="Gly residues" evidence="5">
    <location>
        <begin position="700"/>
        <end position="710"/>
    </location>
</feature>
<dbReference type="InterPro" id="IPR050224">
    <property type="entry name" value="TALE_homeobox"/>
</dbReference>
<dbReference type="Gene3D" id="1.10.10.60">
    <property type="entry name" value="Homeodomain-like"/>
    <property type="match status" value="1"/>
</dbReference>
<dbReference type="Proteomes" id="UP000749559">
    <property type="component" value="Unassembled WGS sequence"/>
</dbReference>
<dbReference type="AlphaFoldDB" id="A0A8S4N0G9"/>
<evidence type="ECO:0000256" key="3">
    <source>
        <dbReference type="ARBA" id="ARBA00023242"/>
    </source>
</evidence>
<dbReference type="PROSITE" id="PS50071">
    <property type="entry name" value="HOMEOBOX_2"/>
    <property type="match status" value="1"/>
</dbReference>
<keyword evidence="1 4" id="KW-0238">DNA-binding</keyword>
<dbReference type="SUPFAM" id="SSF46689">
    <property type="entry name" value="Homeodomain-like"/>
    <property type="match status" value="1"/>
</dbReference>
<sequence length="1083" mass="118690">MAMSSNSAGEMGLPPAPATPSTNAFQALAMKAGSKPQDEPPSFKSMDYREQPSPHKSVSAVQSYHESMASPTTGGAFGYDDDRVQNDLLEEICSDFGVKDSMDLDFYDFEEIENGSQSSNGSKSAASSQMGFSGSNAGSYNSNIGFNNQCAVPQQYNNAGFGWQQQQQQANGMFPQNNSQMAANRQQAPNTVHYKPPYQQQQQPQHQGVFAVPQAPAAIARSNSMPSHDMQHGDGFNHPALRVNRTNSAGAPLNRESPHAFRAVNPQYPHTQGMIHPRPQHPNMRPDAPMTPRSLVSPSDPGYSSCDLASVSSHSTAATVFSSQYGSTDSLNVMSQHHQQGQQQAGAFNTDNATTPLQIKTGYQPAASSPQCKNIDANQNQSDLISSNINDIRMSQAQGQNTVVKSEVCSEMNSPSGQSHMSAASSVQPVPPPYNVDQKVPYSQYQQQGNVDVSQMQQQQQQQQHDHFNQKPLQHEGYFQNQQTPKDNMRGLTSPALQQMQNFVSGLSKPGTPTSTGPDQTMMPPPSSAPQSPFSQAQASQKYSQKMMPKHMQSSRPEVGPYSVMSPRSPSTNIKEGNGKLNHPSSPYSGIPKSEPMTPGTPPSCTTESGQSQTMHYMPSNEGTAPLEPPPNYPDQPTGDAFMPTNNFDNQASSMQSPSIQNMQTQAGAMGHNQYLGQGQYNNPMTQGSYPQQQYTQSGPHGGQFGGGSMQGMFPQGQESHQFNQQQQAQGMPQTPTMQQPGGFNQASQQQHFHAPQGFRPIQNEHMASPGRHGMPDGLHMNSPSGNPGAQYGMPGPSQGPSPVLGPSPTNRPAIISSQQVFMERLVTDKSSAFRSHPFFPLLRDLVIADMNFHTPTFPFQLIANLPRDFDKLLQNYLQRNPPQGKYEHNQATENVVMDALKLAHQSLIDKIQGKKVQEQLRHQRPNNVVEDFCDKFDQSVRKTVSQVGTPNESLSASRESLISSVSQADTIKKVVFNVPGGEDLNDSSSVRSGSSSHTHNGQTEPTTTKKPTLPKEAVSIMLQWLKEHRDNPYPNDEEKDMLIQKTKLTINQINYWFTNARRRILPKWNQGLPYNSTTMGRT</sequence>
<dbReference type="Pfam" id="PF05920">
    <property type="entry name" value="Homeobox_KN"/>
    <property type="match status" value="1"/>
</dbReference>
<feature type="compositionally biased region" description="Low complexity" evidence="5">
    <location>
        <begin position="529"/>
        <end position="546"/>
    </location>
</feature>
<feature type="compositionally biased region" description="Polar residues" evidence="5">
    <location>
        <begin position="603"/>
        <end position="615"/>
    </location>
</feature>
<feature type="region of interest" description="Disordered" evidence="5">
    <location>
        <begin position="983"/>
        <end position="1014"/>
    </location>
</feature>
<evidence type="ECO:0000259" key="6">
    <source>
        <dbReference type="PROSITE" id="PS50071"/>
    </source>
</evidence>
<gene>
    <name evidence="7" type="ORF">OFUS_LOCUS2037</name>
</gene>
<feature type="compositionally biased region" description="Polar residues" evidence="5">
    <location>
        <begin position="504"/>
        <end position="519"/>
    </location>
</feature>
<feature type="compositionally biased region" description="Low complexity" evidence="5">
    <location>
        <begin position="711"/>
        <end position="743"/>
    </location>
</feature>
<dbReference type="CDD" id="cd00086">
    <property type="entry name" value="homeodomain"/>
    <property type="match status" value="1"/>
</dbReference>
<dbReference type="SMART" id="SM00389">
    <property type="entry name" value="HOX"/>
    <property type="match status" value="1"/>
</dbReference>
<feature type="compositionally biased region" description="Polar residues" evidence="5">
    <location>
        <begin position="566"/>
        <end position="575"/>
    </location>
</feature>
<feature type="compositionally biased region" description="Polar residues" evidence="5">
    <location>
        <begin position="675"/>
        <end position="696"/>
    </location>
</feature>
<evidence type="ECO:0000256" key="4">
    <source>
        <dbReference type="PROSITE-ProRule" id="PRU00108"/>
    </source>
</evidence>
<evidence type="ECO:0000313" key="7">
    <source>
        <dbReference type="EMBL" id="CAH1774614.1"/>
    </source>
</evidence>
<keyword evidence="3 4" id="KW-0539">Nucleus</keyword>
<protein>
    <recommendedName>
        <fullName evidence="6">Homeobox domain-containing protein</fullName>
    </recommendedName>
</protein>
<keyword evidence="8" id="KW-1185">Reference proteome</keyword>
<dbReference type="GO" id="GO:0003677">
    <property type="term" value="F:DNA binding"/>
    <property type="evidence" value="ECO:0007669"/>
    <property type="project" value="UniProtKB-UniRule"/>
</dbReference>
<feature type="DNA-binding region" description="Homeobox" evidence="4">
    <location>
        <begin position="1007"/>
        <end position="1069"/>
    </location>
</feature>
<dbReference type="EMBL" id="CAIIXF020000001">
    <property type="protein sequence ID" value="CAH1774614.1"/>
    <property type="molecule type" value="Genomic_DNA"/>
</dbReference>
<feature type="domain" description="Homeobox" evidence="6">
    <location>
        <begin position="1005"/>
        <end position="1068"/>
    </location>
</feature>
<proteinExistence type="predicted"/>
<dbReference type="GO" id="GO:0006355">
    <property type="term" value="P:regulation of DNA-templated transcription"/>
    <property type="evidence" value="ECO:0007669"/>
    <property type="project" value="InterPro"/>
</dbReference>
<dbReference type="OrthoDB" id="10056939at2759"/>
<dbReference type="InterPro" id="IPR009057">
    <property type="entry name" value="Homeodomain-like_sf"/>
</dbReference>
<feature type="compositionally biased region" description="Low complexity" evidence="5">
    <location>
        <begin position="1004"/>
        <end position="1014"/>
    </location>
</feature>
<feature type="compositionally biased region" description="Polar residues" evidence="5">
    <location>
        <begin position="411"/>
        <end position="421"/>
    </location>
</feature>
<feature type="region of interest" description="Disordered" evidence="5">
    <location>
        <begin position="1"/>
        <end position="60"/>
    </location>
</feature>
<feature type="region of interest" description="Disordered" evidence="5">
    <location>
        <begin position="674"/>
        <end position="813"/>
    </location>
</feature>
<evidence type="ECO:0000256" key="1">
    <source>
        <dbReference type="ARBA" id="ARBA00023125"/>
    </source>
</evidence>
<feature type="compositionally biased region" description="Low complexity" evidence="5">
    <location>
        <begin position="446"/>
        <end position="463"/>
    </location>
</feature>
<evidence type="ECO:0000313" key="8">
    <source>
        <dbReference type="Proteomes" id="UP000749559"/>
    </source>
</evidence>